<dbReference type="InterPro" id="IPR013083">
    <property type="entry name" value="Znf_RING/FYVE/PHD"/>
</dbReference>
<feature type="region of interest" description="Disordered" evidence="11">
    <location>
        <begin position="756"/>
        <end position="778"/>
    </location>
</feature>
<dbReference type="InterPro" id="IPR006574">
    <property type="entry name" value="PRY"/>
</dbReference>
<feature type="compositionally biased region" description="Polar residues" evidence="11">
    <location>
        <begin position="364"/>
        <end position="382"/>
    </location>
</feature>
<feature type="compositionally biased region" description="Polar residues" evidence="11">
    <location>
        <begin position="1676"/>
        <end position="1689"/>
    </location>
</feature>
<protein>
    <submittedName>
        <fullName evidence="17">Rho guanine nucleotide exchange factor 18</fullName>
    </submittedName>
</protein>
<dbReference type="Pfam" id="PF13765">
    <property type="entry name" value="PRY"/>
    <property type="match status" value="1"/>
</dbReference>
<keyword evidence="5" id="KW-0479">Metal-binding</keyword>
<dbReference type="SMART" id="SM00449">
    <property type="entry name" value="SPRY"/>
    <property type="match status" value="1"/>
</dbReference>
<dbReference type="SUPFAM" id="SSF49899">
    <property type="entry name" value="Concanavalin A-like lectins/glucanases"/>
    <property type="match status" value="1"/>
</dbReference>
<organism evidence="17 18">
    <name type="scientific">Takifugu flavidus</name>
    <name type="common">sansaifugu</name>
    <dbReference type="NCBI Taxonomy" id="433684"/>
    <lineage>
        <taxon>Eukaryota</taxon>
        <taxon>Metazoa</taxon>
        <taxon>Chordata</taxon>
        <taxon>Craniata</taxon>
        <taxon>Vertebrata</taxon>
        <taxon>Euteleostomi</taxon>
        <taxon>Actinopterygii</taxon>
        <taxon>Neopterygii</taxon>
        <taxon>Teleostei</taxon>
        <taxon>Neoteleostei</taxon>
        <taxon>Acanthomorphata</taxon>
        <taxon>Eupercaria</taxon>
        <taxon>Tetraodontiformes</taxon>
        <taxon>Tetradontoidea</taxon>
        <taxon>Tetraodontidae</taxon>
        <taxon>Takifugu</taxon>
    </lineage>
</organism>
<sequence>MAGKGAQLDWDIASCSICLDALKNPVTVPCGHNYCMDCINTYWKAAERGQQSYVCPQCRKSFTPRPVLTKNTMLAAIVEELKKTGLHEAPADRGHAGSGDVACDVCTTVKAVKSCLVCLVSFCENHLQPHHRMPPLMTHKLVEPCQNLQEKACGSHAEVKTMFCRTDQQCICRLCLAESHKGHDTVSAAAERREKQRNLAVRQLKIQQMIRERKEDVTVLQQRVEVINHSANKAVKDSHQIITQLIDFLVNQRCEVEKRVRSHQEAEVSQVKEAEKKLERDIVELRSREDELRRILHIEDDNQFLQRSALLLPLSPAGDPPRFSESSTGYFEDVTAALSKITKTSQKNFRKNTAKISQRRAEKNSLQSKPQSEPQSKPQSEPQSRRDFLEYLCELTLDADTAHTQLHLSAGNKTATVTNQNLNYPSHPGRFTQCCQVLSKESMTGRCYWEVKWDGPAVYIAVAYADVKRDGQWTQSGFGSTDKSWALYCDNAKYTFCHNSCTTPVSGPPSSTLGVYLDHSTGLLTFYSVTKGEEEEEEEEEKWAGAPASGALAPPETSWPVSLNVVGTKVLLSGDQLRILRLHRRRLTPARHGKLGFLGIRRVIVVGVSDTWTGEQPSLLPVLHLLLVPAATVLFATGACLRAWVEERLTVKDSYFSSKNTSVSKIDPLALVLPWQQPLKDMNTQLFTEDGSGNDAFKIVKPVLSSRGRISSRTTHCFGSTQCNALMVLSPSFSGERVSPLGSHGLPFRLLSPGMTVASRKHSPQPGSSSSNETRSGLVQMDEVDGLRLRQSSEDSVSLAPSLAEPINLEDLHYAQVRGELEYIAQNLEAESWSVAVDQSYLKSLNKEAVKRQDVIYEFIQTEMHHVRTLKVLLQVYMYELRRSQLIEDAKLEQLFLSVEELLSLHQHFLSCLKARQEEAQPDESPNNYQITQFGDILVSQFSGAVGERMVQSYSVFCSHHNESINIYKEQMQNNKKMQILMRKIGQLPLVRRLGIPECFMLVTQRITKYPILVERIIQNTEGDTEEQQTLVQGLALIKDAISLVNNQVRQYENAARLREICLRLEPKSQGRQKDGLLFHRDDLINGTRTLLHDGTVTWKSSGRHKEIHALLLSDVLVLLQEKDQKLVFAAVDNKPPIISLKRLLVREVAHEDKAMFLINVSTSFMAEMYELHTSSRQERLTWLTLISDAIEHYPEEDIDEMSAEMQQLQDALRQCDDRIKQCLTKKQEVFAALYENVMKQEIPHKGLLLRGDASDLQQGGTLLTGAIREAEYLQNRLISVVNTSNPLEDDNVQDVQLGREDPYGAGDSNMKSDAADEPSGMDDLPGYSLTPKPSQELLYSESTEQSADDDDTNMPDSRLVSSQFPLAEMCERVILLVQRLYTLQTIVAQQDSQIELQNTFQSQSKQPTRNSSVLLEQEKQRNQEKHKEALANLQKLQAQHREEQRQWEKERERQRIQMEALEAQLQQREEECRTWEEKLQGEKTELEEQRGNYQEGLERLRETTKSVEKEKDRLSQEKERLEQQQEKLKKYILNPGLPQYDDPSQYWSYQSFRGSIANGGGGLPTPLKLNTLINAPDVSEVPPKVPPRKESMAVLPAKPELPIQLISTTNQVHKPAAVQQQIPTKLAALSKGKDKGLKGKASHKRTNSAASIDVSQLVPIRVTGKEGGSLRAKRNSSPQRIQSGTFSPPESLRSVKSSQSFSTVRSSSEVPPPAPPPFPKDLEKGKERVIFL</sequence>
<dbReference type="Pfam" id="PF17838">
    <property type="entry name" value="PH_16"/>
    <property type="match status" value="1"/>
</dbReference>
<dbReference type="InterPro" id="IPR011993">
    <property type="entry name" value="PH-like_dom_sf"/>
</dbReference>
<dbReference type="InterPro" id="IPR035899">
    <property type="entry name" value="DBL_dom_sf"/>
</dbReference>
<dbReference type="SMART" id="SM00233">
    <property type="entry name" value="PH"/>
    <property type="match status" value="1"/>
</dbReference>
<dbReference type="Pfam" id="PF00643">
    <property type="entry name" value="zf-B_box"/>
    <property type="match status" value="1"/>
</dbReference>
<feature type="region of interest" description="Disordered" evidence="11">
    <location>
        <begin position="1289"/>
        <end position="1359"/>
    </location>
</feature>
<keyword evidence="8 10" id="KW-0175">Coiled coil</keyword>
<feature type="compositionally biased region" description="Polar residues" evidence="11">
    <location>
        <begin position="765"/>
        <end position="777"/>
    </location>
</feature>
<dbReference type="GO" id="GO:0005886">
    <property type="term" value="C:plasma membrane"/>
    <property type="evidence" value="ECO:0007669"/>
    <property type="project" value="TreeGrafter"/>
</dbReference>
<dbReference type="Gene3D" id="3.30.40.10">
    <property type="entry name" value="Zinc/RING finger domain, C3HC4 (zinc finger)"/>
    <property type="match status" value="1"/>
</dbReference>
<dbReference type="Pfam" id="PF00621">
    <property type="entry name" value="RhoGEF"/>
    <property type="match status" value="1"/>
</dbReference>
<dbReference type="SUPFAM" id="SSF57845">
    <property type="entry name" value="B-box zinc-binding domain"/>
    <property type="match status" value="1"/>
</dbReference>
<dbReference type="Pfam" id="PF25600">
    <property type="entry name" value="TRIM_CC"/>
    <property type="match status" value="1"/>
</dbReference>
<evidence type="ECO:0000256" key="3">
    <source>
        <dbReference type="ARBA" id="ARBA00022553"/>
    </source>
</evidence>
<dbReference type="InterPro" id="IPR043136">
    <property type="entry name" value="B30.2/SPRY_sf"/>
</dbReference>
<name>A0A5C6P284_9TELE</name>
<dbReference type="SMART" id="SM00184">
    <property type="entry name" value="RING"/>
    <property type="match status" value="1"/>
</dbReference>
<feature type="domain" description="RING-type" evidence="14">
    <location>
        <begin position="15"/>
        <end position="59"/>
    </location>
</feature>
<dbReference type="InterPro" id="IPR041020">
    <property type="entry name" value="PH_16"/>
</dbReference>
<keyword evidence="3" id="KW-0597">Phosphoprotein</keyword>
<dbReference type="Gene3D" id="3.30.160.60">
    <property type="entry name" value="Classic Zinc Finger"/>
    <property type="match status" value="1"/>
</dbReference>
<evidence type="ECO:0000256" key="1">
    <source>
        <dbReference type="ARBA" id="ARBA00004496"/>
    </source>
</evidence>
<evidence type="ECO:0000259" key="12">
    <source>
        <dbReference type="PROSITE" id="PS50003"/>
    </source>
</evidence>
<keyword evidence="4" id="KW-0344">Guanine-nucleotide releasing factor</keyword>
<dbReference type="InterPro" id="IPR051632">
    <property type="entry name" value="Rho_GEF"/>
</dbReference>
<dbReference type="InterPro" id="IPR001849">
    <property type="entry name" value="PH_domain"/>
</dbReference>
<dbReference type="Proteomes" id="UP000324091">
    <property type="component" value="Chromosome 15"/>
</dbReference>
<dbReference type="EMBL" id="RHFK02000007">
    <property type="protein sequence ID" value="TWW73663.1"/>
    <property type="molecule type" value="Genomic_DNA"/>
</dbReference>
<dbReference type="PROSITE" id="PS50003">
    <property type="entry name" value="PH_DOMAIN"/>
    <property type="match status" value="1"/>
</dbReference>
<feature type="domain" description="DH" evidence="13">
    <location>
        <begin position="851"/>
        <end position="1048"/>
    </location>
</feature>
<feature type="domain" description="PH" evidence="12">
    <location>
        <begin position="1090"/>
        <end position="1192"/>
    </location>
</feature>
<dbReference type="PROSITE" id="PS50089">
    <property type="entry name" value="ZF_RING_2"/>
    <property type="match status" value="1"/>
</dbReference>
<evidence type="ECO:0000313" key="17">
    <source>
        <dbReference type="EMBL" id="TWW73663.1"/>
    </source>
</evidence>
<proteinExistence type="predicted"/>
<dbReference type="InterPro" id="IPR013320">
    <property type="entry name" value="ConA-like_dom_sf"/>
</dbReference>
<dbReference type="GO" id="GO:0005085">
    <property type="term" value="F:guanyl-nucleotide exchange factor activity"/>
    <property type="evidence" value="ECO:0007669"/>
    <property type="project" value="UniProtKB-KW"/>
</dbReference>
<dbReference type="Gene3D" id="4.10.830.40">
    <property type="match status" value="1"/>
</dbReference>
<dbReference type="InterPro" id="IPR017907">
    <property type="entry name" value="Znf_RING_CS"/>
</dbReference>
<dbReference type="InterPro" id="IPR003877">
    <property type="entry name" value="SPRY_dom"/>
</dbReference>
<accession>A0A5C6P284</accession>
<dbReference type="GO" id="GO:0035023">
    <property type="term" value="P:regulation of Rho protein signal transduction"/>
    <property type="evidence" value="ECO:0007669"/>
    <property type="project" value="TreeGrafter"/>
</dbReference>
<evidence type="ECO:0000259" key="16">
    <source>
        <dbReference type="PROSITE" id="PS50188"/>
    </source>
</evidence>
<feature type="domain" description="B30.2/SPRY" evidence="16">
    <location>
        <begin position="375"/>
        <end position="570"/>
    </location>
</feature>
<dbReference type="SMART" id="SM00325">
    <property type="entry name" value="RhoGEF"/>
    <property type="match status" value="1"/>
</dbReference>
<dbReference type="Pfam" id="PF15227">
    <property type="entry name" value="zf-C3HC4_4"/>
    <property type="match status" value="1"/>
</dbReference>
<dbReference type="Gene3D" id="1.20.900.10">
    <property type="entry name" value="Dbl homology (DH) domain"/>
    <property type="match status" value="1"/>
</dbReference>
<evidence type="ECO:0000313" key="18">
    <source>
        <dbReference type="Proteomes" id="UP000324091"/>
    </source>
</evidence>
<evidence type="ECO:0000259" key="13">
    <source>
        <dbReference type="PROSITE" id="PS50010"/>
    </source>
</evidence>
<dbReference type="SMART" id="SM00589">
    <property type="entry name" value="PRY"/>
    <property type="match status" value="1"/>
</dbReference>
<feature type="coiled-coil region" evidence="10">
    <location>
        <begin position="261"/>
        <end position="295"/>
    </location>
</feature>
<dbReference type="InterPro" id="IPR058030">
    <property type="entry name" value="TRIM8/14/16/25/29/45/65_CC"/>
</dbReference>
<dbReference type="Gene3D" id="2.60.120.920">
    <property type="match status" value="1"/>
</dbReference>
<comment type="caution">
    <text evidence="17">The sequence shown here is derived from an EMBL/GenBank/DDBJ whole genome shotgun (WGS) entry which is preliminary data.</text>
</comment>
<dbReference type="PROSITE" id="PS50188">
    <property type="entry name" value="B302_SPRY"/>
    <property type="match status" value="1"/>
</dbReference>
<feature type="region of interest" description="Disordered" evidence="11">
    <location>
        <begin position="1630"/>
        <end position="1653"/>
    </location>
</feature>
<dbReference type="Pfam" id="PF00622">
    <property type="entry name" value="SPRY"/>
    <property type="match status" value="1"/>
</dbReference>
<evidence type="ECO:0000259" key="15">
    <source>
        <dbReference type="PROSITE" id="PS50119"/>
    </source>
</evidence>
<feature type="region of interest" description="Disordered" evidence="11">
    <location>
        <begin position="344"/>
        <end position="384"/>
    </location>
</feature>
<gene>
    <name evidence="17" type="ORF">D4764_15G0010590</name>
</gene>
<dbReference type="SMART" id="SM00336">
    <property type="entry name" value="BBOX"/>
    <property type="match status" value="1"/>
</dbReference>
<keyword evidence="18" id="KW-1185">Reference proteome</keyword>
<dbReference type="PROSITE" id="PS00518">
    <property type="entry name" value="ZF_RING_1"/>
    <property type="match status" value="1"/>
</dbReference>
<feature type="coiled-coil region" evidence="10">
    <location>
        <begin position="1199"/>
        <end position="1226"/>
    </location>
</feature>
<evidence type="ECO:0000256" key="9">
    <source>
        <dbReference type="PROSITE-ProRule" id="PRU00024"/>
    </source>
</evidence>
<dbReference type="SUPFAM" id="SSF57850">
    <property type="entry name" value="RING/U-box"/>
    <property type="match status" value="1"/>
</dbReference>
<feature type="region of interest" description="Disordered" evidence="11">
    <location>
        <begin position="1487"/>
        <end position="1522"/>
    </location>
</feature>
<comment type="subcellular location">
    <subcellularLocation>
        <location evidence="1">Cytoplasm</location>
    </subcellularLocation>
</comment>
<dbReference type="PANTHER" id="PTHR13944:SF23">
    <property type="entry name" value="RHO GUANINE NUCLEOTIDE EXCHANGE FACTOR 18"/>
    <property type="match status" value="1"/>
</dbReference>
<feature type="compositionally biased region" description="Basic and acidic residues" evidence="11">
    <location>
        <begin position="1721"/>
        <end position="1733"/>
    </location>
</feature>
<keyword evidence="6 9" id="KW-0863">Zinc-finger</keyword>
<keyword evidence="7" id="KW-0862">Zinc</keyword>
<evidence type="ECO:0000256" key="2">
    <source>
        <dbReference type="ARBA" id="ARBA00022490"/>
    </source>
</evidence>
<dbReference type="InterPro" id="IPR000315">
    <property type="entry name" value="Znf_B-box"/>
</dbReference>
<evidence type="ECO:0000256" key="4">
    <source>
        <dbReference type="ARBA" id="ARBA00022658"/>
    </source>
</evidence>
<evidence type="ECO:0000256" key="11">
    <source>
        <dbReference type="SAM" id="MobiDB-lite"/>
    </source>
</evidence>
<dbReference type="CDD" id="cd00160">
    <property type="entry name" value="RhoGEF"/>
    <property type="match status" value="1"/>
</dbReference>
<dbReference type="InterPro" id="IPR001841">
    <property type="entry name" value="Znf_RING"/>
</dbReference>
<dbReference type="FunFam" id="1.20.900.10:FF:000004">
    <property type="entry name" value="Rho guanine nucleotide exchange factor 2"/>
    <property type="match status" value="1"/>
</dbReference>
<evidence type="ECO:0000259" key="14">
    <source>
        <dbReference type="PROSITE" id="PS50089"/>
    </source>
</evidence>
<dbReference type="GO" id="GO:0005737">
    <property type="term" value="C:cytoplasm"/>
    <property type="evidence" value="ECO:0007669"/>
    <property type="project" value="UniProtKB-SubCell"/>
</dbReference>
<feature type="compositionally biased region" description="Low complexity" evidence="11">
    <location>
        <begin position="1695"/>
        <end position="1710"/>
    </location>
</feature>
<dbReference type="SUPFAM" id="SSF50729">
    <property type="entry name" value="PH domain-like"/>
    <property type="match status" value="1"/>
</dbReference>
<evidence type="ECO:0000256" key="8">
    <source>
        <dbReference type="ARBA" id="ARBA00023054"/>
    </source>
</evidence>
<feature type="region of interest" description="Disordered" evidence="11">
    <location>
        <begin position="1666"/>
        <end position="1733"/>
    </location>
</feature>
<feature type="domain" description="B box-type" evidence="15">
    <location>
        <begin position="148"/>
        <end position="188"/>
    </location>
</feature>
<dbReference type="PROSITE" id="PS50119">
    <property type="entry name" value="ZF_BBOX"/>
    <property type="match status" value="1"/>
</dbReference>
<evidence type="ECO:0000256" key="5">
    <source>
        <dbReference type="ARBA" id="ARBA00022723"/>
    </source>
</evidence>
<dbReference type="InterPro" id="IPR001870">
    <property type="entry name" value="B30.2/SPRY"/>
</dbReference>
<dbReference type="CDD" id="cd19769">
    <property type="entry name" value="Bbox2_TRIM16-like"/>
    <property type="match status" value="1"/>
</dbReference>
<dbReference type="PANTHER" id="PTHR13944">
    <property type="entry name" value="AGAP007712-PA"/>
    <property type="match status" value="1"/>
</dbReference>
<dbReference type="Gene3D" id="2.30.29.30">
    <property type="entry name" value="Pleckstrin-homology domain (PH domain)/Phosphotyrosine-binding domain (PTB)"/>
    <property type="match status" value="1"/>
</dbReference>
<keyword evidence="2" id="KW-0963">Cytoplasm</keyword>
<dbReference type="GO" id="GO:0008270">
    <property type="term" value="F:zinc ion binding"/>
    <property type="evidence" value="ECO:0007669"/>
    <property type="project" value="UniProtKB-KW"/>
</dbReference>
<evidence type="ECO:0000256" key="6">
    <source>
        <dbReference type="ARBA" id="ARBA00022771"/>
    </source>
</evidence>
<feature type="compositionally biased region" description="Pro residues" evidence="11">
    <location>
        <begin position="1711"/>
        <end position="1720"/>
    </location>
</feature>
<dbReference type="InterPro" id="IPR000219">
    <property type="entry name" value="DH_dom"/>
</dbReference>
<reference evidence="17 18" key="1">
    <citation type="submission" date="2019-04" db="EMBL/GenBank/DDBJ databases">
        <title>Chromosome genome assembly for Takifugu flavidus.</title>
        <authorList>
            <person name="Xiao S."/>
        </authorList>
    </citation>
    <scope>NUCLEOTIDE SEQUENCE [LARGE SCALE GENOMIC DNA]</scope>
    <source>
        <strain evidence="17">HTHZ2018</strain>
        <tissue evidence="17">Muscle</tissue>
    </source>
</reference>
<dbReference type="PROSITE" id="PS50010">
    <property type="entry name" value="DH_2"/>
    <property type="match status" value="1"/>
</dbReference>
<dbReference type="SUPFAM" id="SSF48065">
    <property type="entry name" value="DBL homology domain (DH-domain)"/>
    <property type="match status" value="1"/>
</dbReference>
<evidence type="ECO:0000256" key="7">
    <source>
        <dbReference type="ARBA" id="ARBA00022833"/>
    </source>
</evidence>
<evidence type="ECO:0000256" key="10">
    <source>
        <dbReference type="SAM" id="Coils"/>
    </source>
</evidence>